<proteinExistence type="predicted"/>
<protein>
    <recommendedName>
        <fullName evidence="1">diguanylate cyclase</fullName>
        <ecNumber evidence="1">2.7.7.65</ecNumber>
    </recommendedName>
</protein>
<dbReference type="SMART" id="SM00267">
    <property type="entry name" value="GGDEF"/>
    <property type="match status" value="1"/>
</dbReference>
<dbReference type="InterPro" id="IPR050469">
    <property type="entry name" value="Diguanylate_Cyclase"/>
</dbReference>
<dbReference type="InterPro" id="IPR029787">
    <property type="entry name" value="Nucleotide_cyclase"/>
</dbReference>
<dbReference type="Gene3D" id="3.30.70.270">
    <property type="match status" value="1"/>
</dbReference>
<reference evidence="5 6" key="1">
    <citation type="submission" date="2016-10" db="EMBL/GenBank/DDBJ databases">
        <authorList>
            <person name="de Groot N.N."/>
        </authorList>
    </citation>
    <scope>NUCLEOTIDE SEQUENCE [LARGE SCALE GENOMIC DNA]</scope>
    <source>
        <strain evidence="5 6">DSM 7343</strain>
    </source>
</reference>
<comment type="catalytic activity">
    <reaction evidence="2">
        <text>2 GTP = 3',3'-c-di-GMP + 2 diphosphate</text>
        <dbReference type="Rhea" id="RHEA:24898"/>
        <dbReference type="ChEBI" id="CHEBI:33019"/>
        <dbReference type="ChEBI" id="CHEBI:37565"/>
        <dbReference type="ChEBI" id="CHEBI:58805"/>
        <dbReference type="EC" id="2.7.7.65"/>
    </reaction>
</comment>
<dbReference type="AlphaFoldDB" id="A0A1H4DGF5"/>
<dbReference type="PANTHER" id="PTHR45138:SF9">
    <property type="entry name" value="DIGUANYLATE CYCLASE DGCM-RELATED"/>
    <property type="match status" value="1"/>
</dbReference>
<feature type="domain" description="GGDEF" evidence="4">
    <location>
        <begin position="160"/>
        <end position="292"/>
    </location>
</feature>
<organism evidence="5 6">
    <name type="scientific">Desulfuromusa kysingii</name>
    <dbReference type="NCBI Taxonomy" id="37625"/>
    <lineage>
        <taxon>Bacteria</taxon>
        <taxon>Pseudomonadati</taxon>
        <taxon>Thermodesulfobacteriota</taxon>
        <taxon>Desulfuromonadia</taxon>
        <taxon>Desulfuromonadales</taxon>
        <taxon>Geopsychrobacteraceae</taxon>
        <taxon>Desulfuromusa</taxon>
    </lineage>
</organism>
<dbReference type="EC" id="2.7.7.65" evidence="1"/>
<gene>
    <name evidence="5" type="ORF">SAMN05660420_02938</name>
</gene>
<evidence type="ECO:0000259" key="3">
    <source>
        <dbReference type="PROSITE" id="PS50885"/>
    </source>
</evidence>
<dbReference type="NCBIfam" id="TIGR00254">
    <property type="entry name" value="GGDEF"/>
    <property type="match status" value="1"/>
</dbReference>
<dbReference type="STRING" id="37625.SAMN05660420_02938"/>
<dbReference type="Proteomes" id="UP000199409">
    <property type="component" value="Unassembled WGS sequence"/>
</dbReference>
<name>A0A1H4DGF5_9BACT</name>
<dbReference type="EMBL" id="FNQN01000010">
    <property type="protein sequence ID" value="SEA71638.1"/>
    <property type="molecule type" value="Genomic_DNA"/>
</dbReference>
<evidence type="ECO:0000313" key="5">
    <source>
        <dbReference type="EMBL" id="SEA71638.1"/>
    </source>
</evidence>
<dbReference type="SUPFAM" id="SSF55073">
    <property type="entry name" value="Nucleotide cyclase"/>
    <property type="match status" value="1"/>
</dbReference>
<evidence type="ECO:0000256" key="1">
    <source>
        <dbReference type="ARBA" id="ARBA00012528"/>
    </source>
</evidence>
<evidence type="ECO:0000256" key="2">
    <source>
        <dbReference type="ARBA" id="ARBA00034247"/>
    </source>
</evidence>
<dbReference type="Pfam" id="PF00990">
    <property type="entry name" value="GGDEF"/>
    <property type="match status" value="1"/>
</dbReference>
<dbReference type="Pfam" id="PF00672">
    <property type="entry name" value="HAMP"/>
    <property type="match status" value="1"/>
</dbReference>
<dbReference type="CDD" id="cd01949">
    <property type="entry name" value="GGDEF"/>
    <property type="match status" value="1"/>
</dbReference>
<dbReference type="PROSITE" id="PS50887">
    <property type="entry name" value="GGDEF"/>
    <property type="match status" value="1"/>
</dbReference>
<sequence length="292" mass="33199">MKQTSEKELLELAIKNLQYSLTSRTVPQDLPNELTQLEGYVELQETLLDIRRAIMAIATGNLSYKITTKGYLAGAIKTLQASLSHLTWQTKMMASGDFSQRVDFMGEFSEAFNSMAKQLEESTKKLERMARIDSLTGLNNRRYFMELLTIELDRAQRYNRNFSLIVLDLDDFKLVNDNQGHAAGDEVLRSIKQIFANSGLRNYDFYGRIGGEEFSLVLPETVGREAILVAERIRQEFENTNISYEGRHLYVTASIGIGEYRTGDTAESLIKRADEAMYKAKASGRNKVFRTP</sequence>
<dbReference type="GO" id="GO:0007165">
    <property type="term" value="P:signal transduction"/>
    <property type="evidence" value="ECO:0007669"/>
    <property type="project" value="InterPro"/>
</dbReference>
<evidence type="ECO:0000313" key="6">
    <source>
        <dbReference type="Proteomes" id="UP000199409"/>
    </source>
</evidence>
<dbReference type="InterPro" id="IPR043128">
    <property type="entry name" value="Rev_trsase/Diguanyl_cyclase"/>
</dbReference>
<dbReference type="CDD" id="cd06225">
    <property type="entry name" value="HAMP"/>
    <property type="match status" value="1"/>
</dbReference>
<dbReference type="PROSITE" id="PS50885">
    <property type="entry name" value="HAMP"/>
    <property type="match status" value="1"/>
</dbReference>
<keyword evidence="6" id="KW-1185">Reference proteome</keyword>
<dbReference type="PANTHER" id="PTHR45138">
    <property type="entry name" value="REGULATORY COMPONENTS OF SENSORY TRANSDUCTION SYSTEM"/>
    <property type="match status" value="1"/>
</dbReference>
<dbReference type="InterPro" id="IPR003660">
    <property type="entry name" value="HAMP_dom"/>
</dbReference>
<feature type="domain" description="HAMP" evidence="3">
    <location>
        <begin position="77"/>
        <end position="131"/>
    </location>
</feature>
<dbReference type="InterPro" id="IPR000160">
    <property type="entry name" value="GGDEF_dom"/>
</dbReference>
<dbReference type="FunFam" id="3.30.70.270:FF:000001">
    <property type="entry name" value="Diguanylate cyclase domain protein"/>
    <property type="match status" value="1"/>
</dbReference>
<dbReference type="GO" id="GO:0052621">
    <property type="term" value="F:diguanylate cyclase activity"/>
    <property type="evidence" value="ECO:0007669"/>
    <property type="project" value="UniProtKB-EC"/>
</dbReference>
<dbReference type="GO" id="GO:0016020">
    <property type="term" value="C:membrane"/>
    <property type="evidence" value="ECO:0007669"/>
    <property type="project" value="InterPro"/>
</dbReference>
<dbReference type="RefSeq" id="WP_092350177.1">
    <property type="nucleotide sequence ID" value="NZ_FNQN01000010.1"/>
</dbReference>
<dbReference type="OrthoDB" id="9812034at2"/>
<accession>A0A1H4DGF5</accession>
<evidence type="ECO:0000259" key="4">
    <source>
        <dbReference type="PROSITE" id="PS50887"/>
    </source>
</evidence>